<dbReference type="PROSITE" id="PS51197">
    <property type="entry name" value="HTH_RRF2_2"/>
    <property type="match status" value="1"/>
</dbReference>
<evidence type="ECO:0000313" key="2">
    <source>
        <dbReference type="EMBL" id="GJM53812.1"/>
    </source>
</evidence>
<dbReference type="SUPFAM" id="SSF46785">
    <property type="entry name" value="Winged helix' DNA-binding domain"/>
    <property type="match status" value="1"/>
</dbReference>
<dbReference type="InterPro" id="IPR000944">
    <property type="entry name" value="Tscrpt_reg_Rrf2"/>
</dbReference>
<evidence type="ECO:0000313" key="4">
    <source>
        <dbReference type="Proteomes" id="UP001208692"/>
    </source>
</evidence>
<dbReference type="EMBL" id="BQKA01000024">
    <property type="protein sequence ID" value="GJM50295.1"/>
    <property type="molecule type" value="Genomic_DNA"/>
</dbReference>
<dbReference type="GO" id="GO:0005829">
    <property type="term" value="C:cytosol"/>
    <property type="evidence" value="ECO:0007669"/>
    <property type="project" value="TreeGrafter"/>
</dbReference>
<dbReference type="RefSeq" id="WP_264847644.1">
    <property type="nucleotide sequence ID" value="NZ_BPMA01000065.1"/>
</dbReference>
<dbReference type="AlphaFoldDB" id="A0AAV5AVH4"/>
<gene>
    <name evidence="1" type="ORF">RCZ15_12680</name>
    <name evidence="2" type="ORF">RCZ16_21280</name>
</gene>
<dbReference type="EMBL" id="BQKB01000050">
    <property type="protein sequence ID" value="GJM53812.1"/>
    <property type="molecule type" value="Genomic_DNA"/>
</dbReference>
<keyword evidence="4" id="KW-1185">Reference proteome</keyword>
<dbReference type="Proteomes" id="UP001208692">
    <property type="component" value="Unassembled WGS sequence"/>
</dbReference>
<comment type="caution">
    <text evidence="1">The sequence shown here is derived from an EMBL/GenBank/DDBJ whole genome shotgun (WGS) entry which is preliminary data.</text>
</comment>
<dbReference type="Pfam" id="PF02082">
    <property type="entry name" value="Rrf2"/>
    <property type="match status" value="1"/>
</dbReference>
<dbReference type="PANTHER" id="PTHR33221">
    <property type="entry name" value="WINGED HELIX-TURN-HELIX TRANSCRIPTIONAL REGULATOR, RRF2 FAMILY"/>
    <property type="match status" value="1"/>
</dbReference>
<evidence type="ECO:0000313" key="1">
    <source>
        <dbReference type="EMBL" id="GJM50295.1"/>
    </source>
</evidence>
<dbReference type="InterPro" id="IPR036390">
    <property type="entry name" value="WH_DNA-bd_sf"/>
</dbReference>
<dbReference type="PANTHER" id="PTHR33221:SF15">
    <property type="entry name" value="HTH-TYPE TRANSCRIPTIONAL REGULATOR YWGB-RELATED"/>
    <property type="match status" value="1"/>
</dbReference>
<dbReference type="Gene3D" id="1.10.10.10">
    <property type="entry name" value="Winged helix-like DNA-binding domain superfamily/Winged helix DNA-binding domain"/>
    <property type="match status" value="1"/>
</dbReference>
<name>A0AAV5AVH4_9FLAO</name>
<protein>
    <recommendedName>
        <fullName evidence="5">Rrf2 family transcriptional regulator</fullName>
    </recommendedName>
</protein>
<accession>A0AAV5AVH4</accession>
<dbReference type="GO" id="GO:0003700">
    <property type="term" value="F:DNA-binding transcription factor activity"/>
    <property type="evidence" value="ECO:0007669"/>
    <property type="project" value="TreeGrafter"/>
</dbReference>
<evidence type="ECO:0008006" key="5">
    <source>
        <dbReference type="Google" id="ProtNLM"/>
    </source>
</evidence>
<dbReference type="InterPro" id="IPR036388">
    <property type="entry name" value="WH-like_DNA-bd_sf"/>
</dbReference>
<dbReference type="Proteomes" id="UP001207736">
    <property type="component" value="Unassembled WGS sequence"/>
</dbReference>
<sequence>MLSNSSKYAINAVLYLAVHASTNNKIGVKEIADSLGIPTAFLAKLLQILARKNAISSSKGPNGGFFLTQNELNTPLIKIVHHIDGVSKFTTCSLGLKDCSPDKPCPLHYTVQPFKMEFLKELEENTIYDFALKVKTGEAYLFI</sequence>
<evidence type="ECO:0000313" key="3">
    <source>
        <dbReference type="Proteomes" id="UP001207736"/>
    </source>
</evidence>
<proteinExistence type="predicted"/>
<organism evidence="1 3">
    <name type="scientific">Capnocytophaga catalasegens</name>
    <dbReference type="NCBI Taxonomy" id="1004260"/>
    <lineage>
        <taxon>Bacteria</taxon>
        <taxon>Pseudomonadati</taxon>
        <taxon>Bacteroidota</taxon>
        <taxon>Flavobacteriia</taxon>
        <taxon>Flavobacteriales</taxon>
        <taxon>Flavobacteriaceae</taxon>
        <taxon>Capnocytophaga</taxon>
    </lineage>
</organism>
<reference evidence="1 4" key="1">
    <citation type="submission" date="2021-11" db="EMBL/GenBank/DDBJ databases">
        <title>Draft genome sequence of Capnocytophaga sp. strain KC07075 isolated from cat oral cavity.</title>
        <authorList>
            <person name="Suzuki M."/>
            <person name="Imaoka K."/>
            <person name="Kimura M."/>
            <person name="Morikawa S."/>
            <person name="Maeda K."/>
        </authorList>
    </citation>
    <scope>NUCLEOTIDE SEQUENCE</scope>
    <source>
        <strain evidence="1">KC07075</strain>
        <strain evidence="2 4">KC07079</strain>
    </source>
</reference>
<dbReference type="NCBIfam" id="TIGR00738">
    <property type="entry name" value="rrf2_super"/>
    <property type="match status" value="1"/>
</dbReference>